<dbReference type="PANTHER" id="PTHR10540:SF8">
    <property type="entry name" value="COP9 SIGNALOSOME COMPLEX SUBUNIT 6"/>
    <property type="match status" value="1"/>
</dbReference>
<reference evidence="3 4" key="1">
    <citation type="submission" date="2014-05" db="EMBL/GenBank/DDBJ databases">
        <authorList>
            <person name="Sibley D."/>
            <person name="Venepally P."/>
            <person name="Karamycheva S."/>
            <person name="Hadjithomas M."/>
            <person name="Khan A."/>
            <person name="Brunk B."/>
            <person name="Roos D."/>
            <person name="Caler E."/>
            <person name="Lorenzi H."/>
        </authorList>
    </citation>
    <scope>NUCLEOTIDE SEQUENCE [LARGE SCALE GENOMIC DNA]</scope>
    <source>
        <strain evidence="3 4">RUB</strain>
    </source>
</reference>
<feature type="region of interest" description="Disordered" evidence="2">
    <location>
        <begin position="298"/>
        <end position="317"/>
    </location>
</feature>
<evidence type="ECO:0000313" key="4">
    <source>
        <dbReference type="Proteomes" id="UP000028834"/>
    </source>
</evidence>
<evidence type="ECO:0008006" key="5">
    <source>
        <dbReference type="Google" id="ProtNLM"/>
    </source>
</evidence>
<feature type="non-terminal residue" evidence="3">
    <location>
        <position position="1"/>
    </location>
</feature>
<dbReference type="Gene3D" id="3.40.140.10">
    <property type="entry name" value="Cytidine Deaminase, domain 2"/>
    <property type="match status" value="1"/>
</dbReference>
<dbReference type="Proteomes" id="UP000028834">
    <property type="component" value="Unassembled WGS sequence"/>
</dbReference>
<dbReference type="VEuPathDB" id="ToxoDB:TGRUB_228010"/>
<organism evidence="3 4">
    <name type="scientific">Toxoplasma gondii RUB</name>
    <dbReference type="NCBI Taxonomy" id="935652"/>
    <lineage>
        <taxon>Eukaryota</taxon>
        <taxon>Sar</taxon>
        <taxon>Alveolata</taxon>
        <taxon>Apicomplexa</taxon>
        <taxon>Conoidasida</taxon>
        <taxon>Coccidia</taxon>
        <taxon>Eucoccidiorida</taxon>
        <taxon>Eimeriorina</taxon>
        <taxon>Sarcocystidae</taxon>
        <taxon>Toxoplasma</taxon>
    </lineage>
</organism>
<dbReference type="EMBL" id="AFYV02000244">
    <property type="protein sequence ID" value="KFG65646.1"/>
    <property type="molecule type" value="Genomic_DNA"/>
</dbReference>
<dbReference type="PANTHER" id="PTHR10540">
    <property type="entry name" value="EUKARYOTIC TRANSLATION INITIATION FACTOR 3 SUBUNIT F-RELATED"/>
    <property type="match status" value="1"/>
</dbReference>
<sequence length="317" mass="34531">LLHPVVLFEISHHCVHHFALKERWRQGQHVSELEEDSAVLCGGILGDRTTAQQVHFRASFPLPSPRPRPGEDSGETCMRVAPLDLEFCRKRTQQLVATNPGLTLLGFYVVCSDVHAPLALHAELAAQLAALGAGFALLFDPTALSQPSGLHAATCKFAEVYRVADTACAASGSLRKAPMEIAMDEVERIVLDHIVNEGAAAGAKAETAERRYQLQVARQLRAVEELLRRTEDLKTYVARVRADAPGESGGCSPSIGDCESVSEMLRDLSFLSKGQRTEGAEDASRDIVMSQLALLLAQAPRPSAPAESERRRKHEAW</sequence>
<evidence type="ECO:0000256" key="2">
    <source>
        <dbReference type="SAM" id="MobiDB-lite"/>
    </source>
</evidence>
<accession>A0A086M9S8</accession>
<protein>
    <recommendedName>
        <fullName evidence="5">Structure/function maintentance protein</fullName>
    </recommendedName>
</protein>
<name>A0A086M9S8_TOXGO</name>
<gene>
    <name evidence="3" type="ORF">TGRUB_228010</name>
</gene>
<feature type="compositionally biased region" description="Basic and acidic residues" evidence="2">
    <location>
        <begin position="307"/>
        <end position="317"/>
    </location>
</feature>
<comment type="similarity">
    <text evidence="1">Belongs to the peptidase M67A family. CSN6 subfamily.</text>
</comment>
<evidence type="ECO:0000313" key="3">
    <source>
        <dbReference type="EMBL" id="KFG65646.1"/>
    </source>
</evidence>
<comment type="caution">
    <text evidence="3">The sequence shown here is derived from an EMBL/GenBank/DDBJ whole genome shotgun (WGS) entry which is preliminary data.</text>
</comment>
<proteinExistence type="inferred from homology"/>
<dbReference type="OrthoDB" id="1378at2759"/>
<dbReference type="GO" id="GO:0008180">
    <property type="term" value="C:COP9 signalosome"/>
    <property type="evidence" value="ECO:0007669"/>
    <property type="project" value="TreeGrafter"/>
</dbReference>
<evidence type="ECO:0000256" key="1">
    <source>
        <dbReference type="ARBA" id="ARBA00010893"/>
    </source>
</evidence>
<dbReference type="AlphaFoldDB" id="A0A086M9S8"/>